<gene>
    <name evidence="2" type="ORF">MPLG2_3115</name>
</gene>
<sequence>MTTALELLRGCLKPGLTMAALLFGPATLAGWAAADLATPLAAAGWGVLVGVTGLLAHEGAHLWLARRLGGPDAARLRTSWRGLSVDAPGLHPQHSAAVALVGPLAGAAVSVGIAALTPAPVWIATAFAGVHLLNLVPVRRTDGAVALHAGCAGLVRRWDLERAQLETAHKEGATGGQ</sequence>
<dbReference type="RefSeq" id="WP_105186715.1">
    <property type="nucleotide sequence ID" value="NZ_BAAAGO010000006.1"/>
</dbReference>
<evidence type="ECO:0000313" key="3">
    <source>
        <dbReference type="Proteomes" id="UP000238164"/>
    </source>
</evidence>
<accession>A0A2N9JJA9</accession>
<dbReference type="KEGG" id="mgg:MPLG2_3115"/>
<dbReference type="EMBL" id="LT985188">
    <property type="protein sequence ID" value="SPD88145.1"/>
    <property type="molecule type" value="Genomic_DNA"/>
</dbReference>
<keyword evidence="1" id="KW-0472">Membrane</keyword>
<protein>
    <recommendedName>
        <fullName evidence="4">Zincin peptidase</fullName>
    </recommendedName>
</protein>
<feature type="transmembrane region" description="Helical" evidence="1">
    <location>
        <begin position="12"/>
        <end position="34"/>
    </location>
</feature>
<dbReference type="Proteomes" id="UP000238164">
    <property type="component" value="Chromosome 1"/>
</dbReference>
<keyword evidence="3" id="KW-1185">Reference proteome</keyword>
<evidence type="ECO:0008006" key="4">
    <source>
        <dbReference type="Google" id="ProtNLM"/>
    </source>
</evidence>
<evidence type="ECO:0000313" key="2">
    <source>
        <dbReference type="EMBL" id="SPD88145.1"/>
    </source>
</evidence>
<reference evidence="2 3" key="1">
    <citation type="submission" date="2018-02" db="EMBL/GenBank/DDBJ databases">
        <authorList>
            <person name="Cohen D.B."/>
            <person name="Kent A.D."/>
        </authorList>
    </citation>
    <scope>NUCLEOTIDE SEQUENCE [LARGE SCALE GENOMIC DNA]</scope>
    <source>
        <strain evidence="2">1</strain>
    </source>
</reference>
<evidence type="ECO:0000256" key="1">
    <source>
        <dbReference type="SAM" id="Phobius"/>
    </source>
</evidence>
<keyword evidence="1" id="KW-1133">Transmembrane helix</keyword>
<dbReference type="AlphaFoldDB" id="A0A2N9JJA9"/>
<feature type="transmembrane region" description="Helical" evidence="1">
    <location>
        <begin position="40"/>
        <end position="57"/>
    </location>
</feature>
<proteinExistence type="predicted"/>
<keyword evidence="1" id="KW-0812">Transmembrane</keyword>
<name>A0A2N9JJA9_9ACTN</name>
<organism evidence="2 3">
    <name type="scientific">Micropruina glycogenica</name>
    <dbReference type="NCBI Taxonomy" id="75385"/>
    <lineage>
        <taxon>Bacteria</taxon>
        <taxon>Bacillati</taxon>
        <taxon>Actinomycetota</taxon>
        <taxon>Actinomycetes</taxon>
        <taxon>Propionibacteriales</taxon>
        <taxon>Nocardioidaceae</taxon>
        <taxon>Micropruina</taxon>
    </lineage>
</organism>